<dbReference type="InterPro" id="IPR046237">
    <property type="entry name" value="DUF6270"/>
</dbReference>
<reference evidence="2" key="1">
    <citation type="journal article" date="2019" name="Int. J. Syst. Evol. Microbiol.">
        <title>The Global Catalogue of Microorganisms (GCM) 10K type strain sequencing project: providing services to taxonomists for standard genome sequencing and annotation.</title>
        <authorList>
            <consortium name="The Broad Institute Genomics Platform"/>
            <consortium name="The Broad Institute Genome Sequencing Center for Infectious Disease"/>
            <person name="Wu L."/>
            <person name="Ma J."/>
        </authorList>
    </citation>
    <scope>NUCLEOTIDE SEQUENCE [LARGE SCALE GENOMIC DNA]</scope>
    <source>
        <strain evidence="2">JCM 16961</strain>
    </source>
</reference>
<accession>A0ABP7CM41</accession>
<keyword evidence="2" id="KW-1185">Reference proteome</keyword>
<name>A0ABP7CM41_9MICC</name>
<comment type="caution">
    <text evidence="1">The sequence shown here is derived from an EMBL/GenBank/DDBJ whole genome shotgun (WGS) entry which is preliminary data.</text>
</comment>
<gene>
    <name evidence="1" type="ORF">GCM10022377_02060</name>
</gene>
<evidence type="ECO:0000313" key="1">
    <source>
        <dbReference type="EMBL" id="GAA3693101.1"/>
    </source>
</evidence>
<organism evidence="1 2">
    <name type="scientific">Zhihengliuella alba</name>
    <dbReference type="NCBI Taxonomy" id="547018"/>
    <lineage>
        <taxon>Bacteria</taxon>
        <taxon>Bacillati</taxon>
        <taxon>Actinomycetota</taxon>
        <taxon>Actinomycetes</taxon>
        <taxon>Micrococcales</taxon>
        <taxon>Micrococcaceae</taxon>
        <taxon>Zhihengliuella</taxon>
    </lineage>
</organism>
<dbReference type="Pfam" id="PF19786">
    <property type="entry name" value="DUF6270"/>
    <property type="match status" value="1"/>
</dbReference>
<dbReference type="Proteomes" id="UP001501536">
    <property type="component" value="Unassembled WGS sequence"/>
</dbReference>
<dbReference type="RefSeq" id="WP_344878696.1">
    <property type="nucleotide sequence ID" value="NZ_BAABCJ010000001.1"/>
</dbReference>
<proteinExistence type="predicted"/>
<dbReference type="EMBL" id="BAABCJ010000001">
    <property type="protein sequence ID" value="GAA3693101.1"/>
    <property type="molecule type" value="Genomic_DNA"/>
</dbReference>
<protein>
    <submittedName>
        <fullName evidence="1">DUF6270 domain-containing protein</fullName>
    </submittedName>
</protein>
<evidence type="ECO:0000313" key="2">
    <source>
        <dbReference type="Proteomes" id="UP001501536"/>
    </source>
</evidence>
<sequence length="249" mass="27685">MPKLFIWGGCVGRDTYSRMGPDWTLTEYVARQSWISAATGAAELVGDVDLQSAFQRKCLERDIQGNALEIFAGHISTTDVVVLDLLAERTGILRTPNGAYVTQSWELEQSNLVAQQPSTLPAVEFGTDAHFALWTDAAELVLAAIRNAGVPYVILAPEWARTTASGMSHPKLETYRGRPVTWFNSAFERYYAWLEAEGHPVVRLDDQLARADVDHQWGLAPFHFTEQAYRHFGEHIKNAAGKSRLASGH</sequence>